<sequence length="109" mass="13146">MEKRKKAEGNHWITPIPGVFSGQFVVEEAVERVTSMKREDFQTSEGSAGRMQTEQFQQQLDALKEAVARWEERFKTLQEEQKREREYLYQVVLSLKQEWERERNENRDH</sequence>
<dbReference type="EMBL" id="CP073708">
    <property type="protein sequence ID" value="QUO43391.1"/>
    <property type="molecule type" value="Genomic_DNA"/>
</dbReference>
<protein>
    <submittedName>
        <fullName evidence="2">Uncharacterized protein</fullName>
    </submittedName>
</protein>
<keyword evidence="1" id="KW-0175">Coiled coil</keyword>
<dbReference type="KEGG" id="bcop:JD108_11110"/>
<proteinExistence type="predicted"/>
<evidence type="ECO:0000313" key="5">
    <source>
        <dbReference type="Proteomes" id="UP000677234"/>
    </source>
</evidence>
<feature type="coiled-coil region" evidence="1">
    <location>
        <begin position="53"/>
        <end position="80"/>
    </location>
</feature>
<reference evidence="3" key="2">
    <citation type="submission" date="2021-04" db="EMBL/GenBank/DDBJ databases">
        <title>Brevibacillus composti FJAT-54423, complete genome.</title>
        <authorList>
            <person name="Tang R."/>
        </authorList>
    </citation>
    <scope>NUCLEOTIDE SEQUENCE</scope>
    <source>
        <strain evidence="3">FJAT-54424</strain>
    </source>
</reference>
<dbReference type="RefSeq" id="WP_198829865.1">
    <property type="nucleotide sequence ID" value="NZ_CP066308.1"/>
</dbReference>
<evidence type="ECO:0000256" key="1">
    <source>
        <dbReference type="SAM" id="Coils"/>
    </source>
</evidence>
<evidence type="ECO:0000313" key="4">
    <source>
        <dbReference type="Proteomes" id="UP000595847"/>
    </source>
</evidence>
<reference evidence="2 4" key="1">
    <citation type="submission" date="2020-12" db="EMBL/GenBank/DDBJ databases">
        <title>strain FJAT-54423T represents a novel species of the genus Brevibacillus.</title>
        <authorList>
            <person name="Tang R."/>
        </authorList>
    </citation>
    <scope>NUCLEOTIDE SEQUENCE [LARGE SCALE GENOMIC DNA]</scope>
    <source>
        <strain evidence="2 4">FJAT-54423</strain>
    </source>
</reference>
<dbReference type="AlphaFoldDB" id="A0A7T5JQI8"/>
<evidence type="ECO:0000313" key="2">
    <source>
        <dbReference type="EMBL" id="QQE76364.1"/>
    </source>
</evidence>
<evidence type="ECO:0000313" key="3">
    <source>
        <dbReference type="EMBL" id="QUO43391.1"/>
    </source>
</evidence>
<organism evidence="2 4">
    <name type="scientific">Brevibacillus composti</name>
    <dbReference type="NCBI Taxonomy" id="2796470"/>
    <lineage>
        <taxon>Bacteria</taxon>
        <taxon>Bacillati</taxon>
        <taxon>Bacillota</taxon>
        <taxon>Bacilli</taxon>
        <taxon>Bacillales</taxon>
        <taxon>Paenibacillaceae</taxon>
        <taxon>Brevibacillus</taxon>
    </lineage>
</organism>
<accession>A0A7T5JQI8</accession>
<name>A0A7T5JQI8_9BACL</name>
<dbReference type="Proteomes" id="UP000595847">
    <property type="component" value="Chromosome"/>
</dbReference>
<dbReference type="Proteomes" id="UP000677234">
    <property type="component" value="Chromosome"/>
</dbReference>
<dbReference type="EMBL" id="CP066308">
    <property type="protein sequence ID" value="QQE76364.1"/>
    <property type="molecule type" value="Genomic_DNA"/>
</dbReference>
<gene>
    <name evidence="2" type="ORF">JD108_11110</name>
    <name evidence="3" type="ORF">KDJ56_10795</name>
</gene>
<keyword evidence="5" id="KW-1185">Reference proteome</keyword>